<keyword evidence="3" id="KW-1185">Reference proteome</keyword>
<evidence type="ECO:0000256" key="1">
    <source>
        <dbReference type="SAM" id="MobiDB-lite"/>
    </source>
</evidence>
<protein>
    <submittedName>
        <fullName evidence="2">Uncharacterized protein</fullName>
    </submittedName>
</protein>
<reference evidence="2 3" key="1">
    <citation type="submission" date="2023-09" db="EMBL/GenBank/DDBJ databases">
        <authorList>
            <person name="Wang M."/>
        </authorList>
    </citation>
    <scope>NUCLEOTIDE SEQUENCE [LARGE SCALE GENOMIC DNA]</scope>
    <source>
        <strain evidence="2">GT-2023</strain>
        <tissue evidence="2">Liver</tissue>
    </source>
</reference>
<sequence>MHADSGLPPRETGIAHRGGYNGAGALKSVIAHYPACALRPGGLAMQTDKWQTEQQPSKPLDSFCNVRPCQSHRPKPSLFSPSSRQSFTQGASQRKREYESDEKSKLLESSGHGRLRFVGNLYTVLTVNHPPSRQLCTCIRGRFILPLLCVEQKQLSA</sequence>
<evidence type="ECO:0000313" key="3">
    <source>
        <dbReference type="Proteomes" id="UP001558613"/>
    </source>
</evidence>
<gene>
    <name evidence="2" type="ORF">QQF64_031174</name>
</gene>
<feature type="compositionally biased region" description="Polar residues" evidence="1">
    <location>
        <begin position="79"/>
        <end position="92"/>
    </location>
</feature>
<accession>A0ABR3N5J2</accession>
<organism evidence="2 3">
    <name type="scientific">Cirrhinus molitorella</name>
    <name type="common">mud carp</name>
    <dbReference type="NCBI Taxonomy" id="172907"/>
    <lineage>
        <taxon>Eukaryota</taxon>
        <taxon>Metazoa</taxon>
        <taxon>Chordata</taxon>
        <taxon>Craniata</taxon>
        <taxon>Vertebrata</taxon>
        <taxon>Euteleostomi</taxon>
        <taxon>Actinopterygii</taxon>
        <taxon>Neopterygii</taxon>
        <taxon>Teleostei</taxon>
        <taxon>Ostariophysi</taxon>
        <taxon>Cypriniformes</taxon>
        <taxon>Cyprinidae</taxon>
        <taxon>Labeoninae</taxon>
        <taxon>Labeonini</taxon>
        <taxon>Cirrhinus</taxon>
    </lineage>
</organism>
<dbReference type="EMBL" id="JAYMGO010000007">
    <property type="protein sequence ID" value="KAL1272158.1"/>
    <property type="molecule type" value="Genomic_DNA"/>
</dbReference>
<feature type="compositionally biased region" description="Basic and acidic residues" evidence="1">
    <location>
        <begin position="94"/>
        <end position="106"/>
    </location>
</feature>
<comment type="caution">
    <text evidence="2">The sequence shown here is derived from an EMBL/GenBank/DDBJ whole genome shotgun (WGS) entry which is preliminary data.</text>
</comment>
<dbReference type="Proteomes" id="UP001558613">
    <property type="component" value="Unassembled WGS sequence"/>
</dbReference>
<proteinExistence type="predicted"/>
<feature type="region of interest" description="Disordered" evidence="1">
    <location>
        <begin position="47"/>
        <end position="107"/>
    </location>
</feature>
<feature type="compositionally biased region" description="Polar residues" evidence="1">
    <location>
        <begin position="48"/>
        <end position="57"/>
    </location>
</feature>
<evidence type="ECO:0000313" key="2">
    <source>
        <dbReference type="EMBL" id="KAL1272158.1"/>
    </source>
</evidence>
<name>A0ABR3N5J2_9TELE</name>